<sequence length="53" mass="6339">FLFLFFSLVLLLVGDFLLVVLFYFIYFIYFFYSFILLLSAFGCGPDFHFVLMV</sequence>
<dbReference type="Proteomes" id="UP001153365">
    <property type="component" value="Unassembled WGS sequence"/>
</dbReference>
<feature type="transmembrane region" description="Helical" evidence="1">
    <location>
        <begin position="6"/>
        <end position="32"/>
    </location>
</feature>
<evidence type="ECO:0000313" key="3">
    <source>
        <dbReference type="Proteomes" id="UP001153365"/>
    </source>
</evidence>
<evidence type="ECO:0000256" key="1">
    <source>
        <dbReference type="SAM" id="Phobius"/>
    </source>
</evidence>
<proteinExistence type="predicted"/>
<accession>A0AAV0AEI9</accession>
<dbReference type="AlphaFoldDB" id="A0AAV0AEI9"/>
<name>A0AAV0AEI9_PHAPC</name>
<keyword evidence="3" id="KW-1185">Reference proteome</keyword>
<organism evidence="2 3">
    <name type="scientific">Phakopsora pachyrhizi</name>
    <name type="common">Asian soybean rust disease fungus</name>
    <dbReference type="NCBI Taxonomy" id="170000"/>
    <lineage>
        <taxon>Eukaryota</taxon>
        <taxon>Fungi</taxon>
        <taxon>Dikarya</taxon>
        <taxon>Basidiomycota</taxon>
        <taxon>Pucciniomycotina</taxon>
        <taxon>Pucciniomycetes</taxon>
        <taxon>Pucciniales</taxon>
        <taxon>Phakopsoraceae</taxon>
        <taxon>Phakopsora</taxon>
    </lineage>
</organism>
<comment type="caution">
    <text evidence="2">The sequence shown here is derived from an EMBL/GenBank/DDBJ whole genome shotgun (WGS) entry which is preliminary data.</text>
</comment>
<dbReference type="EMBL" id="CALTRL010000005">
    <property type="protein sequence ID" value="CAH7665782.1"/>
    <property type="molecule type" value="Genomic_DNA"/>
</dbReference>
<feature type="non-terminal residue" evidence="2">
    <location>
        <position position="53"/>
    </location>
</feature>
<gene>
    <name evidence="2" type="ORF">PPACK8108_LOCUS71</name>
</gene>
<keyword evidence="1" id="KW-1133">Transmembrane helix</keyword>
<feature type="non-terminal residue" evidence="2">
    <location>
        <position position="1"/>
    </location>
</feature>
<keyword evidence="1" id="KW-0812">Transmembrane</keyword>
<keyword evidence="1" id="KW-0472">Membrane</keyword>
<reference evidence="2" key="1">
    <citation type="submission" date="2022-06" db="EMBL/GenBank/DDBJ databases">
        <authorList>
            <consortium name="SYNGENTA / RWTH Aachen University"/>
        </authorList>
    </citation>
    <scope>NUCLEOTIDE SEQUENCE</scope>
</reference>
<evidence type="ECO:0000313" key="2">
    <source>
        <dbReference type="EMBL" id="CAH7665782.1"/>
    </source>
</evidence>
<protein>
    <submittedName>
        <fullName evidence="2">Uncharacterized protein</fullName>
    </submittedName>
</protein>